<evidence type="ECO:0008006" key="6">
    <source>
        <dbReference type="Google" id="ProtNLM"/>
    </source>
</evidence>
<accession>A0ABD3EJG9</accession>
<dbReference type="Pfam" id="PF00657">
    <property type="entry name" value="Lipase_GDSL"/>
    <property type="match status" value="1"/>
</dbReference>
<dbReference type="InterPro" id="IPR036514">
    <property type="entry name" value="SGNH_hydro_sf"/>
</dbReference>
<dbReference type="GO" id="GO:0016787">
    <property type="term" value="F:hydrolase activity"/>
    <property type="evidence" value="ECO:0007669"/>
    <property type="project" value="UniProtKB-KW"/>
</dbReference>
<dbReference type="GO" id="GO:0016042">
    <property type="term" value="P:lipid catabolic process"/>
    <property type="evidence" value="ECO:0007669"/>
    <property type="project" value="UniProtKB-KW"/>
</dbReference>
<dbReference type="Proteomes" id="UP001632038">
    <property type="component" value="Unassembled WGS sequence"/>
</dbReference>
<comment type="caution">
    <text evidence="4">The sequence shown here is derived from an EMBL/GenBank/DDBJ whole genome shotgun (WGS) entry which is preliminary data.</text>
</comment>
<evidence type="ECO:0000313" key="4">
    <source>
        <dbReference type="EMBL" id="KAL3653275.1"/>
    </source>
</evidence>
<dbReference type="Gene3D" id="3.40.50.1110">
    <property type="entry name" value="SGNH hydrolase"/>
    <property type="match status" value="1"/>
</dbReference>
<protein>
    <recommendedName>
        <fullName evidence="6">GDSL esterase/lipase</fullName>
    </recommendedName>
</protein>
<gene>
    <name evidence="4" type="ORF">CASFOL_002956</name>
</gene>
<keyword evidence="5" id="KW-1185">Reference proteome</keyword>
<keyword evidence="2" id="KW-0378">Hydrolase</keyword>
<keyword evidence="3" id="KW-0443">Lipid metabolism</keyword>
<comment type="similarity">
    <text evidence="1">Belongs to the 'GDSL' lipolytic enzyme family.</text>
</comment>
<evidence type="ECO:0000313" key="5">
    <source>
        <dbReference type="Proteomes" id="UP001632038"/>
    </source>
</evidence>
<evidence type="ECO:0000256" key="3">
    <source>
        <dbReference type="ARBA" id="ARBA00022963"/>
    </source>
</evidence>
<keyword evidence="3" id="KW-0442">Lipid degradation</keyword>
<sequence>MGIEEWAVDLSFVIFLAIIFARHGHVSAVEMGLSGDLLTSPSVAMYILGDSSVDCGDNTPFYTLLHRNLSLFPCNGSDATLLPQLLGILSKMGLPNTVPFYSQNGSINNILGGVNFGSAEATILYPSSRSYQSLNQQLREASEIIQLLQLHLGNEEANDFVKMSIFYLSFGKDDFIDYFVSNSSGIGRNFSHILVQQMTNAVRNLYANNVRKIVCAGVLPLGCAPRMLLRSGINSCSDEVNMLVMEYNTMMEENVVAINAELADANVIFCDVYRAMIEVINNPTAYGMEDVQNACCGLGKYGGESGCLSSDMACEKASAHVWWDLYNLTPVVNSVLAGSAWSGQPLSSICRPINVQELVSSLS</sequence>
<dbReference type="PANTHER" id="PTHR45648:SF7">
    <property type="entry name" value="OS12G0126100 PROTEIN"/>
    <property type="match status" value="1"/>
</dbReference>
<dbReference type="InterPro" id="IPR051058">
    <property type="entry name" value="GDSL_Est/Lipase"/>
</dbReference>
<evidence type="ECO:0000256" key="1">
    <source>
        <dbReference type="ARBA" id="ARBA00008668"/>
    </source>
</evidence>
<evidence type="ECO:0000256" key="2">
    <source>
        <dbReference type="ARBA" id="ARBA00022801"/>
    </source>
</evidence>
<organism evidence="4 5">
    <name type="scientific">Castilleja foliolosa</name>
    <dbReference type="NCBI Taxonomy" id="1961234"/>
    <lineage>
        <taxon>Eukaryota</taxon>
        <taxon>Viridiplantae</taxon>
        <taxon>Streptophyta</taxon>
        <taxon>Embryophyta</taxon>
        <taxon>Tracheophyta</taxon>
        <taxon>Spermatophyta</taxon>
        <taxon>Magnoliopsida</taxon>
        <taxon>eudicotyledons</taxon>
        <taxon>Gunneridae</taxon>
        <taxon>Pentapetalae</taxon>
        <taxon>asterids</taxon>
        <taxon>lamiids</taxon>
        <taxon>Lamiales</taxon>
        <taxon>Orobanchaceae</taxon>
        <taxon>Pedicularideae</taxon>
        <taxon>Castillejinae</taxon>
        <taxon>Castilleja</taxon>
    </lineage>
</organism>
<dbReference type="AlphaFoldDB" id="A0ABD3EJG9"/>
<name>A0ABD3EJG9_9LAMI</name>
<dbReference type="InterPro" id="IPR001087">
    <property type="entry name" value="GDSL"/>
</dbReference>
<dbReference type="PANTHER" id="PTHR45648">
    <property type="entry name" value="GDSL LIPASE/ACYLHYDROLASE FAMILY PROTEIN (AFU_ORTHOLOGUE AFUA_4G14700)"/>
    <property type="match status" value="1"/>
</dbReference>
<proteinExistence type="inferred from homology"/>
<dbReference type="EMBL" id="JAVIJP010000005">
    <property type="protein sequence ID" value="KAL3653275.1"/>
    <property type="molecule type" value="Genomic_DNA"/>
</dbReference>
<reference evidence="5" key="1">
    <citation type="journal article" date="2024" name="IScience">
        <title>Strigolactones Initiate the Formation of Haustorium-like Structures in Castilleja.</title>
        <authorList>
            <person name="Buerger M."/>
            <person name="Peterson D."/>
            <person name="Chory J."/>
        </authorList>
    </citation>
    <scope>NUCLEOTIDE SEQUENCE [LARGE SCALE GENOMIC DNA]</scope>
</reference>